<evidence type="ECO:0000313" key="3">
    <source>
        <dbReference type="Proteomes" id="UP000002372"/>
    </source>
</evidence>
<name>D6CS91_THIA3</name>
<sequence>MLSSQALDVSFHGSIVHRELASPLPRGLTDLLVTMVKSLATTWSMTFQSLVPANPRSYT</sequence>
<gene>
    <name evidence="1" type="ordered locus">THI_0915</name>
    <name evidence="2" type="ORF">THICB1_100383</name>
</gene>
<proteinExistence type="predicted"/>
<reference key="1">
    <citation type="submission" date="2009-07" db="EMBL/GenBank/DDBJ databases">
        <authorList>
            <person name="Genoscope - CEA"/>
        </authorList>
    </citation>
    <scope>NUCLEOTIDE SEQUENCE</scope>
    <source>
        <strain>3As</strain>
    </source>
</reference>
<evidence type="ECO:0000313" key="4">
    <source>
        <dbReference type="Proteomes" id="UP000078599"/>
    </source>
</evidence>
<keyword evidence="4" id="KW-1185">Reference proteome</keyword>
<evidence type="ECO:0000313" key="1">
    <source>
        <dbReference type="EMBL" id="CAZ87619.1"/>
    </source>
</evidence>
<dbReference type="KEGG" id="thi:THI_0915"/>
<organism evidence="1 3">
    <name type="scientific">Thiomonas arsenitoxydans (strain DSM 22701 / CIP 110005 / 3As)</name>
    <dbReference type="NCBI Taxonomy" id="426114"/>
    <lineage>
        <taxon>Bacteria</taxon>
        <taxon>Pseudomonadati</taxon>
        <taxon>Pseudomonadota</taxon>
        <taxon>Betaproteobacteria</taxon>
        <taxon>Burkholderiales</taxon>
        <taxon>Thiomonas</taxon>
    </lineage>
</organism>
<evidence type="ECO:0000313" key="2">
    <source>
        <dbReference type="EMBL" id="CQR26961.1"/>
    </source>
</evidence>
<dbReference type="HOGENOM" id="CLU_2959391_0_0_4"/>
<dbReference type="Proteomes" id="UP000002372">
    <property type="component" value="Chromosome"/>
</dbReference>
<reference evidence="2 4" key="4">
    <citation type="submission" date="2015-03" db="EMBL/GenBank/DDBJ databases">
        <authorList>
            <person name="Regsiter A."/>
            <person name="william w."/>
        </authorList>
    </citation>
    <scope>NUCLEOTIDE SEQUENCE [LARGE SCALE GENOMIC DNA]</scope>
    <source>
        <strain evidence="2 4">CB1</strain>
    </source>
</reference>
<dbReference type="EMBL" id="CTRI01000002">
    <property type="protein sequence ID" value="CQR26961.1"/>
    <property type="molecule type" value="Genomic_DNA"/>
</dbReference>
<reference evidence="3" key="2">
    <citation type="journal article" date="2010" name="PLoS Genet.">
        <title>Structure, function, and evolution of the Thiomonas spp. genome.</title>
        <authorList>
            <person name="Arsene-Ploetze F."/>
            <person name="Koechler S."/>
            <person name="Marchal M."/>
            <person name="Coppee J.Y."/>
            <person name="Chandler M."/>
            <person name="Bonnefoy V."/>
            <person name="Brochier-Armanet C."/>
            <person name="Barakat M."/>
            <person name="Barbe V."/>
            <person name="Battaglia-Brunet F."/>
            <person name="Bruneel O."/>
            <person name="Bryan C.G."/>
            <person name="Cleiss-Arnold J."/>
            <person name="Cruveiller S."/>
            <person name="Erhardt M."/>
            <person name="Heinrich-Salmeron A."/>
            <person name="Hommais F."/>
            <person name="Joulian C."/>
            <person name="Krin E."/>
            <person name="Lieutaud A."/>
            <person name="Lievremont D."/>
            <person name="Michel C."/>
            <person name="Muller D."/>
            <person name="Ortet P."/>
            <person name="Proux C."/>
            <person name="Siguier P."/>
            <person name="Roche D."/>
            <person name="Rouy Z."/>
            <person name="Salvignol G."/>
            <person name="Slyemi D."/>
            <person name="Talla E."/>
            <person name="Weiss S."/>
            <person name="Weissenbach J."/>
            <person name="Medigue C."/>
            <person name="Bertin P.N."/>
        </authorList>
    </citation>
    <scope>NUCLEOTIDE SEQUENCE [LARGE SCALE GENOMIC DNA]</scope>
    <source>
        <strain evidence="3">DSM 22701 / CIP 110005 / 3As</strain>
    </source>
</reference>
<dbReference type="EMBL" id="FP475956">
    <property type="protein sequence ID" value="CAZ87619.1"/>
    <property type="molecule type" value="Genomic_DNA"/>
</dbReference>
<accession>D6CS91</accession>
<dbReference type="AlphaFoldDB" id="D6CS91"/>
<dbReference type="Proteomes" id="UP000078599">
    <property type="component" value="Unassembled WGS sequence"/>
</dbReference>
<protein>
    <submittedName>
        <fullName evidence="1">Uncharacterized protein</fullName>
    </submittedName>
</protein>
<reference evidence="1" key="3">
    <citation type="submission" date="2010-07" db="EMBL/GenBank/DDBJ databases">
        <authorList>
            <person name="Genoscope - CEA"/>
        </authorList>
    </citation>
    <scope>NUCLEOTIDE SEQUENCE</scope>
    <source>
        <strain evidence="1">3As</strain>
    </source>
</reference>